<dbReference type="EMBL" id="BAAAVV010000011">
    <property type="protein sequence ID" value="GAA3179250.1"/>
    <property type="molecule type" value="Genomic_DNA"/>
</dbReference>
<keyword evidence="1" id="KW-0472">Membrane</keyword>
<proteinExistence type="predicted"/>
<evidence type="ECO:0000313" key="3">
    <source>
        <dbReference type="EMBL" id="GAA3179250.1"/>
    </source>
</evidence>
<feature type="signal peptide" evidence="2">
    <location>
        <begin position="1"/>
        <end position="29"/>
    </location>
</feature>
<feature type="chain" id="PRO_5046180248" description="SURF1-like protein" evidence="2">
    <location>
        <begin position="30"/>
        <end position="242"/>
    </location>
</feature>
<organism evidence="3 4">
    <name type="scientific">Blastococcus jejuensis</name>
    <dbReference type="NCBI Taxonomy" id="351224"/>
    <lineage>
        <taxon>Bacteria</taxon>
        <taxon>Bacillati</taxon>
        <taxon>Actinomycetota</taxon>
        <taxon>Actinomycetes</taxon>
        <taxon>Geodermatophilales</taxon>
        <taxon>Geodermatophilaceae</taxon>
        <taxon>Blastococcus</taxon>
    </lineage>
</organism>
<keyword evidence="1" id="KW-1133">Transmembrane helix</keyword>
<gene>
    <name evidence="3" type="ORF">GCM10010531_36560</name>
</gene>
<evidence type="ECO:0008006" key="5">
    <source>
        <dbReference type="Google" id="ProtNLM"/>
    </source>
</evidence>
<keyword evidence="2" id="KW-0732">Signal</keyword>
<keyword evidence="4" id="KW-1185">Reference proteome</keyword>
<evidence type="ECO:0000313" key="4">
    <source>
        <dbReference type="Proteomes" id="UP001499924"/>
    </source>
</evidence>
<sequence>MTSRARSTTALGFLVACVAVLTAVGPASAAPTPHVPPDVGAAFAGTALRQAQAGAFGVEADFSGDVRTDHVHEIFMFTLPFVAGRETTEPVVSTGSWIATVLRGDDVLGVIWVWKPDGGDAQLQGYSGDTALGATLADVAPTDLLVEDAPTGSWFALRATTVRPLNDWARDLLAAPTDITDLQTAVAEQAALRAEQAAESGDQEFWGQTAAIAGPVAIFVVVYGGITLLERRRRRGVPAPAA</sequence>
<feature type="transmembrane region" description="Helical" evidence="1">
    <location>
        <begin position="205"/>
        <end position="226"/>
    </location>
</feature>
<evidence type="ECO:0000256" key="2">
    <source>
        <dbReference type="SAM" id="SignalP"/>
    </source>
</evidence>
<accession>A0ABP6PHK6</accession>
<dbReference type="Proteomes" id="UP001499924">
    <property type="component" value="Unassembled WGS sequence"/>
</dbReference>
<protein>
    <recommendedName>
        <fullName evidence="5">SURF1-like protein</fullName>
    </recommendedName>
</protein>
<name>A0ABP6PHK6_9ACTN</name>
<evidence type="ECO:0000256" key="1">
    <source>
        <dbReference type="SAM" id="Phobius"/>
    </source>
</evidence>
<comment type="caution">
    <text evidence="3">The sequence shown here is derived from an EMBL/GenBank/DDBJ whole genome shotgun (WGS) entry which is preliminary data.</text>
</comment>
<dbReference type="RefSeq" id="WP_344690459.1">
    <property type="nucleotide sequence ID" value="NZ_BAAAVV010000011.1"/>
</dbReference>
<keyword evidence="1" id="KW-0812">Transmembrane</keyword>
<reference evidence="4" key="1">
    <citation type="journal article" date="2019" name="Int. J. Syst. Evol. Microbiol.">
        <title>The Global Catalogue of Microorganisms (GCM) 10K type strain sequencing project: providing services to taxonomists for standard genome sequencing and annotation.</title>
        <authorList>
            <consortium name="The Broad Institute Genomics Platform"/>
            <consortium name="The Broad Institute Genome Sequencing Center for Infectious Disease"/>
            <person name="Wu L."/>
            <person name="Ma J."/>
        </authorList>
    </citation>
    <scope>NUCLEOTIDE SEQUENCE [LARGE SCALE GENOMIC DNA]</scope>
    <source>
        <strain evidence="4">JCM 15614</strain>
    </source>
</reference>
<dbReference type="PROSITE" id="PS51257">
    <property type="entry name" value="PROKAR_LIPOPROTEIN"/>
    <property type="match status" value="1"/>
</dbReference>